<dbReference type="EMBL" id="AONG01000016">
    <property type="protein sequence ID" value="KIQ68188.1"/>
    <property type="molecule type" value="Genomic_DNA"/>
</dbReference>
<keyword evidence="1" id="KW-0812">Transmembrane</keyword>
<name>A0A0D0QBC1_9RHOB</name>
<evidence type="ECO:0000256" key="1">
    <source>
        <dbReference type="SAM" id="Phobius"/>
    </source>
</evidence>
<dbReference type="AlphaFoldDB" id="A0A0D0QBC1"/>
<dbReference type="InterPro" id="IPR045387">
    <property type="entry name" value="DUF6524"/>
</dbReference>
<keyword evidence="1" id="KW-0472">Membrane</keyword>
<organism evidence="2 3">
    <name type="scientific">Wenxinia marina DSM 24838</name>
    <dbReference type="NCBI Taxonomy" id="1123501"/>
    <lineage>
        <taxon>Bacteria</taxon>
        <taxon>Pseudomonadati</taxon>
        <taxon>Pseudomonadota</taxon>
        <taxon>Alphaproteobacteria</taxon>
        <taxon>Rhodobacterales</taxon>
        <taxon>Roseobacteraceae</taxon>
        <taxon>Wenxinia</taxon>
    </lineage>
</organism>
<protein>
    <submittedName>
        <fullName evidence="2">Uncharacterized protein</fullName>
    </submittedName>
</protein>
<accession>A0A0D0QBC1</accession>
<dbReference type="Proteomes" id="UP000035100">
    <property type="component" value="Unassembled WGS sequence"/>
</dbReference>
<reference evidence="2 3" key="1">
    <citation type="submission" date="2013-01" db="EMBL/GenBank/DDBJ databases">
        <authorList>
            <person name="Fiebig A."/>
            <person name="Goeker M."/>
            <person name="Klenk H.-P.P."/>
        </authorList>
    </citation>
    <scope>NUCLEOTIDE SEQUENCE [LARGE SCALE GENOMIC DNA]</scope>
    <source>
        <strain evidence="2 3">DSM 24838</strain>
    </source>
</reference>
<dbReference type="eggNOG" id="ENOG50316QI">
    <property type="taxonomic scope" value="Bacteria"/>
</dbReference>
<dbReference type="RefSeq" id="WP_018302308.1">
    <property type="nucleotide sequence ID" value="NZ_KB902283.1"/>
</dbReference>
<keyword evidence="3" id="KW-1185">Reference proteome</keyword>
<feature type="transmembrane region" description="Helical" evidence="1">
    <location>
        <begin position="94"/>
        <end position="115"/>
    </location>
</feature>
<sequence>MGFVWRWLFAFALLAATYNPTELNFISWATRNYATETPLTVLFALVLVVAYIVYLTATLRSIGALGMALVVALVAALVWVLVDRGLISLQNPSVNTWIGLFGMSLVLAIGMYWSILWRRLSGQLEVDDNDG</sequence>
<keyword evidence="1" id="KW-1133">Transmembrane helix</keyword>
<dbReference type="OrthoDB" id="7272344at2"/>
<feature type="transmembrane region" description="Helical" evidence="1">
    <location>
        <begin position="64"/>
        <end position="82"/>
    </location>
</feature>
<gene>
    <name evidence="2" type="ORF">Wenmar_03198</name>
</gene>
<evidence type="ECO:0000313" key="3">
    <source>
        <dbReference type="Proteomes" id="UP000035100"/>
    </source>
</evidence>
<dbReference type="STRING" id="1123501.Wenmar_03198"/>
<evidence type="ECO:0000313" key="2">
    <source>
        <dbReference type="EMBL" id="KIQ68188.1"/>
    </source>
</evidence>
<proteinExistence type="predicted"/>
<feature type="transmembrane region" description="Helical" evidence="1">
    <location>
        <begin position="39"/>
        <end position="57"/>
    </location>
</feature>
<comment type="caution">
    <text evidence="2">The sequence shown here is derived from an EMBL/GenBank/DDBJ whole genome shotgun (WGS) entry which is preliminary data.</text>
</comment>
<dbReference type="Pfam" id="PF20134">
    <property type="entry name" value="DUF6524"/>
    <property type="match status" value="1"/>
</dbReference>